<reference evidence="1" key="1">
    <citation type="submission" date="2022-08" db="EMBL/GenBank/DDBJ databases">
        <title>Genome Sequence of Lecanicillium fungicola.</title>
        <authorList>
            <person name="Buettner E."/>
        </authorList>
    </citation>
    <scope>NUCLEOTIDE SEQUENCE</scope>
    <source>
        <strain evidence="1">Babe33</strain>
    </source>
</reference>
<evidence type="ECO:0000313" key="2">
    <source>
        <dbReference type="Proteomes" id="UP001143910"/>
    </source>
</evidence>
<proteinExistence type="predicted"/>
<name>A0ACC1N3K8_9HYPO</name>
<gene>
    <name evidence="1" type="ORF">NQ176_g6827</name>
</gene>
<comment type="caution">
    <text evidence="1">The sequence shown here is derived from an EMBL/GenBank/DDBJ whole genome shotgun (WGS) entry which is preliminary data.</text>
</comment>
<dbReference type="EMBL" id="JANJQO010001038">
    <property type="protein sequence ID" value="KAJ2973038.1"/>
    <property type="molecule type" value="Genomic_DNA"/>
</dbReference>
<sequence>MEIHNQFPPSSRTSDNDSGGDSARNPWKRCPVEIIQKIAAATDSLLDIRHLSQADRGLYSALDYFLYQFDFGNKDKPATMFRWACTNHGYNTVRKAIEYSVDVNMVWGDDYEWDSSDDELDFDNSAEEFGREGSTPVDDEPSYNITPLGLAAHTGDVNMVSLLLQSGADVNKVPGPGKSPIMIAVKRRAKAVVEYLLGCTAVDVNNVTSRRGRGILNTAIRNANPSMKATIFMKLLPLINDPDEKKFRGITALFAAAREDMTDAVSALLKHPAVDPNLIKGPAYADIDNRDCRATPLMAACFNSRTGAELLPFFHNAKVDFNVLNECGESALDYAIFSGNWNVVQFLLEFATIPLEPSFADEIFGSTFLAAEPGAKSLCFQLVLRFDMDAKCVRRWRKFMHKHEEWAVPDEEVHDNDPRWTVSDVVQLRNLISSRFKECQLANSGE</sequence>
<dbReference type="Proteomes" id="UP001143910">
    <property type="component" value="Unassembled WGS sequence"/>
</dbReference>
<protein>
    <submittedName>
        <fullName evidence="1">Uncharacterized protein</fullName>
    </submittedName>
</protein>
<evidence type="ECO:0000313" key="1">
    <source>
        <dbReference type="EMBL" id="KAJ2973038.1"/>
    </source>
</evidence>
<organism evidence="1 2">
    <name type="scientific">Zarea fungicola</name>
    <dbReference type="NCBI Taxonomy" id="93591"/>
    <lineage>
        <taxon>Eukaryota</taxon>
        <taxon>Fungi</taxon>
        <taxon>Dikarya</taxon>
        <taxon>Ascomycota</taxon>
        <taxon>Pezizomycotina</taxon>
        <taxon>Sordariomycetes</taxon>
        <taxon>Hypocreomycetidae</taxon>
        <taxon>Hypocreales</taxon>
        <taxon>Cordycipitaceae</taxon>
        <taxon>Zarea</taxon>
    </lineage>
</organism>
<keyword evidence="2" id="KW-1185">Reference proteome</keyword>
<accession>A0ACC1N3K8</accession>